<evidence type="ECO:0008006" key="4">
    <source>
        <dbReference type="Google" id="ProtNLM"/>
    </source>
</evidence>
<dbReference type="RefSeq" id="WP_212965887.1">
    <property type="nucleotide sequence ID" value="NZ_BORB01000008.1"/>
</dbReference>
<comment type="caution">
    <text evidence="2">The sequence shown here is derived from an EMBL/GenBank/DDBJ whole genome shotgun (WGS) entry which is preliminary data.</text>
</comment>
<feature type="signal peptide" evidence="1">
    <location>
        <begin position="1"/>
        <end position="23"/>
    </location>
</feature>
<keyword evidence="1" id="KW-0732">Signal</keyword>
<evidence type="ECO:0000256" key="1">
    <source>
        <dbReference type="SAM" id="SignalP"/>
    </source>
</evidence>
<dbReference type="Proteomes" id="UP000679950">
    <property type="component" value="Unassembled WGS sequence"/>
</dbReference>
<gene>
    <name evidence="2" type="ORF">J8TS2_13470</name>
</gene>
<dbReference type="EMBL" id="BORB01000008">
    <property type="protein sequence ID" value="GIN57028.1"/>
    <property type="molecule type" value="Genomic_DNA"/>
</dbReference>
<feature type="chain" id="PRO_5047363176" description="Aminodeoxychorismate lyase" evidence="1">
    <location>
        <begin position="24"/>
        <end position="160"/>
    </location>
</feature>
<accession>A0ABQ4KI46</accession>
<proteinExistence type="predicted"/>
<protein>
    <recommendedName>
        <fullName evidence="4">Aminodeoxychorismate lyase</fullName>
    </recommendedName>
</protein>
<keyword evidence="3" id="KW-1185">Reference proteome</keyword>
<dbReference type="Gene3D" id="3.30.1490.480">
    <property type="entry name" value="Endolytic murein transglycosylase"/>
    <property type="match status" value="1"/>
</dbReference>
<reference evidence="2 3" key="1">
    <citation type="submission" date="2021-03" db="EMBL/GenBank/DDBJ databases">
        <title>Antimicrobial resistance genes in bacteria isolated from Japanese honey, and their potential for conferring macrolide and lincosamide resistance in the American foulbrood pathogen Paenibacillus larvae.</title>
        <authorList>
            <person name="Okamoto M."/>
            <person name="Kumagai M."/>
            <person name="Kanamori H."/>
            <person name="Takamatsu D."/>
        </authorList>
    </citation>
    <scope>NUCLEOTIDE SEQUENCE [LARGE SCALE GENOMIC DNA]</scope>
    <source>
        <strain evidence="2 3">J8TS2</strain>
    </source>
</reference>
<evidence type="ECO:0000313" key="3">
    <source>
        <dbReference type="Proteomes" id="UP000679950"/>
    </source>
</evidence>
<organism evidence="2 3">
    <name type="scientific">Lederbergia ruris</name>
    <dbReference type="NCBI Taxonomy" id="217495"/>
    <lineage>
        <taxon>Bacteria</taxon>
        <taxon>Bacillati</taxon>
        <taxon>Bacillota</taxon>
        <taxon>Bacilli</taxon>
        <taxon>Bacillales</taxon>
        <taxon>Bacillaceae</taxon>
        <taxon>Lederbergia</taxon>
    </lineage>
</organism>
<name>A0ABQ4KI46_9BACI</name>
<dbReference type="PROSITE" id="PS51257">
    <property type="entry name" value="PROKAR_LIPOPROTEIN"/>
    <property type="match status" value="1"/>
</dbReference>
<evidence type="ECO:0000313" key="2">
    <source>
        <dbReference type="EMBL" id="GIN57028.1"/>
    </source>
</evidence>
<sequence length="160" mass="17922">MSAKSMRSFAFGLMIAACLCAIAYYSTKDQSTAKEVEKPSVEEMRNALISEGYVIHTEEEWREQLAATEKAKTKEKEDKVEEEPKEAVKEKIVYRTTITVTKGMTSIDVGKALKSANIIKDPMDFVNEVEKQGLANKLKPGSYEVDSNMKLKDAISVIFK</sequence>